<reference evidence="2" key="1">
    <citation type="journal article" date="2015" name="Nat. Genet.">
        <title>The genome and transcriptome of the zoonotic hookworm Ancylostoma ceylanicum identify infection-specific gene families.</title>
        <authorList>
            <person name="Schwarz E.M."/>
            <person name="Hu Y."/>
            <person name="Antoshechkin I."/>
            <person name="Miller M.M."/>
            <person name="Sternberg P.W."/>
            <person name="Aroian R.V."/>
        </authorList>
    </citation>
    <scope>NUCLEOTIDE SEQUENCE</scope>
    <source>
        <strain evidence="2">HY135</strain>
    </source>
</reference>
<gene>
    <name evidence="1" type="primary">Acey_s0335.g2875</name>
    <name evidence="1" type="ORF">Y032_0335g2875</name>
</gene>
<accession>A0A016RYU3</accession>
<sequence>MSMISNETVKNPFLRDQSTLTQTGSSARKVRVLSYSFADLIDRTGVLLPKTAPKSRRVRVKVGGASYTGRKIARILGQCM</sequence>
<protein>
    <submittedName>
        <fullName evidence="1">Uncharacterized protein</fullName>
    </submittedName>
</protein>
<dbReference type="AlphaFoldDB" id="A0A016RYU3"/>
<dbReference type="Proteomes" id="UP000024635">
    <property type="component" value="Unassembled WGS sequence"/>
</dbReference>
<organism evidence="1 2">
    <name type="scientific">Ancylostoma ceylanicum</name>
    <dbReference type="NCBI Taxonomy" id="53326"/>
    <lineage>
        <taxon>Eukaryota</taxon>
        <taxon>Metazoa</taxon>
        <taxon>Ecdysozoa</taxon>
        <taxon>Nematoda</taxon>
        <taxon>Chromadorea</taxon>
        <taxon>Rhabditida</taxon>
        <taxon>Rhabditina</taxon>
        <taxon>Rhabditomorpha</taxon>
        <taxon>Strongyloidea</taxon>
        <taxon>Ancylostomatidae</taxon>
        <taxon>Ancylostomatinae</taxon>
        <taxon>Ancylostoma</taxon>
    </lineage>
</organism>
<keyword evidence="2" id="KW-1185">Reference proteome</keyword>
<proteinExistence type="predicted"/>
<evidence type="ECO:0000313" key="1">
    <source>
        <dbReference type="EMBL" id="EYB83461.1"/>
    </source>
</evidence>
<dbReference type="EMBL" id="JARK01001671">
    <property type="protein sequence ID" value="EYB83461.1"/>
    <property type="molecule type" value="Genomic_DNA"/>
</dbReference>
<evidence type="ECO:0000313" key="2">
    <source>
        <dbReference type="Proteomes" id="UP000024635"/>
    </source>
</evidence>
<name>A0A016RYU3_9BILA</name>
<comment type="caution">
    <text evidence="1">The sequence shown here is derived from an EMBL/GenBank/DDBJ whole genome shotgun (WGS) entry which is preliminary data.</text>
</comment>